<comment type="caution">
    <text evidence="6">The sequence shown here is derived from an EMBL/GenBank/DDBJ whole genome shotgun (WGS) entry which is preliminary data.</text>
</comment>
<dbReference type="EMBL" id="RCHR01000002">
    <property type="protein sequence ID" value="RLL46815.1"/>
    <property type="molecule type" value="Genomic_DNA"/>
</dbReference>
<dbReference type="Pfam" id="PF25137">
    <property type="entry name" value="ADH_Fe_C"/>
    <property type="match status" value="1"/>
</dbReference>
<organism evidence="6 7">
    <name type="scientific">Oceanobacillus piezotolerans</name>
    <dbReference type="NCBI Taxonomy" id="2448030"/>
    <lineage>
        <taxon>Bacteria</taxon>
        <taxon>Bacillati</taxon>
        <taxon>Bacillota</taxon>
        <taxon>Bacilli</taxon>
        <taxon>Bacillales</taxon>
        <taxon>Bacillaceae</taxon>
        <taxon>Oceanobacillus</taxon>
    </lineage>
</organism>
<protein>
    <submittedName>
        <fullName evidence="6">Iron-containing alcohol dehydrogenase</fullName>
    </submittedName>
</protein>
<name>A0A498D7X8_9BACI</name>
<evidence type="ECO:0000259" key="5">
    <source>
        <dbReference type="Pfam" id="PF25137"/>
    </source>
</evidence>
<dbReference type="InterPro" id="IPR018211">
    <property type="entry name" value="ADH_Fe_CS"/>
</dbReference>
<evidence type="ECO:0000256" key="1">
    <source>
        <dbReference type="ARBA" id="ARBA00007358"/>
    </source>
</evidence>
<dbReference type="InterPro" id="IPR039697">
    <property type="entry name" value="Alcohol_dehydrogenase_Fe"/>
</dbReference>
<dbReference type="Gene3D" id="1.20.1090.10">
    <property type="entry name" value="Dehydroquinate synthase-like - alpha domain"/>
    <property type="match status" value="1"/>
</dbReference>
<dbReference type="InterPro" id="IPR001670">
    <property type="entry name" value="ADH_Fe/GldA"/>
</dbReference>
<dbReference type="GO" id="GO:0004022">
    <property type="term" value="F:alcohol dehydrogenase (NAD+) activity"/>
    <property type="evidence" value="ECO:0007669"/>
    <property type="project" value="TreeGrafter"/>
</dbReference>
<gene>
    <name evidence="6" type="ORF">D8M04_06335</name>
</gene>
<keyword evidence="7" id="KW-1185">Reference proteome</keyword>
<accession>A0A498D7X8</accession>
<keyword evidence="3" id="KW-0520">NAD</keyword>
<evidence type="ECO:0000256" key="3">
    <source>
        <dbReference type="ARBA" id="ARBA00023027"/>
    </source>
</evidence>
<evidence type="ECO:0000313" key="6">
    <source>
        <dbReference type="EMBL" id="RLL46815.1"/>
    </source>
</evidence>
<keyword evidence="2" id="KW-0560">Oxidoreductase</keyword>
<dbReference type="PANTHER" id="PTHR11496:SF102">
    <property type="entry name" value="ALCOHOL DEHYDROGENASE 4"/>
    <property type="match status" value="1"/>
</dbReference>
<dbReference type="CDD" id="cd08551">
    <property type="entry name" value="Fe-ADH"/>
    <property type="match status" value="1"/>
</dbReference>
<dbReference type="Proteomes" id="UP000270219">
    <property type="component" value="Unassembled WGS sequence"/>
</dbReference>
<dbReference type="FunFam" id="1.20.1090.10:FF:000001">
    <property type="entry name" value="Aldehyde-alcohol dehydrogenase"/>
    <property type="match status" value="1"/>
</dbReference>
<proteinExistence type="inferred from homology"/>
<dbReference type="Pfam" id="PF00465">
    <property type="entry name" value="Fe-ADH"/>
    <property type="match status" value="1"/>
</dbReference>
<dbReference type="AlphaFoldDB" id="A0A498D7X8"/>
<evidence type="ECO:0000256" key="2">
    <source>
        <dbReference type="ARBA" id="ARBA00023002"/>
    </source>
</evidence>
<dbReference type="OrthoDB" id="9815791at2"/>
<dbReference type="InterPro" id="IPR056798">
    <property type="entry name" value="ADH_Fe_C"/>
</dbReference>
<dbReference type="FunFam" id="3.40.50.1970:FF:000003">
    <property type="entry name" value="Alcohol dehydrogenase, iron-containing"/>
    <property type="match status" value="1"/>
</dbReference>
<dbReference type="SUPFAM" id="SSF56796">
    <property type="entry name" value="Dehydroquinate synthase-like"/>
    <property type="match status" value="1"/>
</dbReference>
<evidence type="ECO:0000259" key="4">
    <source>
        <dbReference type="Pfam" id="PF00465"/>
    </source>
</evidence>
<comment type="similarity">
    <text evidence="1">Belongs to the iron-containing alcohol dehydrogenase family.</text>
</comment>
<feature type="domain" description="Fe-containing alcohol dehydrogenase-like C-terminal" evidence="5">
    <location>
        <begin position="187"/>
        <end position="383"/>
    </location>
</feature>
<dbReference type="RefSeq" id="WP_121522066.1">
    <property type="nucleotide sequence ID" value="NZ_RCHR01000002.1"/>
</dbReference>
<reference evidence="6 7" key="1">
    <citation type="submission" date="2018-10" db="EMBL/GenBank/DDBJ databases">
        <title>Oceanobacillus sp. YLB-02 draft genome.</title>
        <authorList>
            <person name="Yu L."/>
        </authorList>
    </citation>
    <scope>NUCLEOTIDE SEQUENCE [LARGE SCALE GENOMIC DNA]</scope>
    <source>
        <strain evidence="6 7">YLB-02</strain>
    </source>
</reference>
<evidence type="ECO:0000313" key="7">
    <source>
        <dbReference type="Proteomes" id="UP000270219"/>
    </source>
</evidence>
<dbReference type="PROSITE" id="PS00913">
    <property type="entry name" value="ADH_IRON_1"/>
    <property type="match status" value="1"/>
</dbReference>
<dbReference type="Gene3D" id="3.40.50.1970">
    <property type="match status" value="1"/>
</dbReference>
<sequence length="390" mass="42517">MNQFISPKKIYHGEGAIDRLDKIIKDLNAKKVFLLTDPVLQELGHLDYILEKLKKSQVSIEICTDVVPEPSLHIGNKIIEKVRNSGVDLVVGIGGGSALDLAKAAAVLAENQEIVEDYLNLTGKKQLEKRGLPKVLIPTTAGTGAEVTDIAVFSLEDTKDILTHEFLLADYAIVDPAFTYTLPPRVTAASGVDALTHAIEAYTSINATPLTDALAIEAMEKIAKNIRTAVWNGGDKKAREEMSIGSLLAGLSFFNAGVAGVHALAYPLGGLFKIPHGESNAVLLPYVYDHIWPACMKKMVRIGNVLHLPTDGKSERDIAIDVVKHIQNLIQDVGLPTSLSKYNIEAKDIERLVENGIEQKRLLSRSPKILNKGDIREIYQSAYEGKLTSN</sequence>
<feature type="domain" description="Alcohol dehydrogenase iron-type/glycerol dehydrogenase GldA" evidence="4">
    <location>
        <begin position="7"/>
        <end position="176"/>
    </location>
</feature>
<dbReference type="PANTHER" id="PTHR11496">
    <property type="entry name" value="ALCOHOL DEHYDROGENASE"/>
    <property type="match status" value="1"/>
</dbReference>
<dbReference type="GO" id="GO:0046872">
    <property type="term" value="F:metal ion binding"/>
    <property type="evidence" value="ECO:0007669"/>
    <property type="project" value="InterPro"/>
</dbReference>